<accession>A0ABQ8G0M8</accession>
<evidence type="ECO:0000313" key="2">
    <source>
        <dbReference type="EMBL" id="KAH7039465.1"/>
    </source>
</evidence>
<dbReference type="EMBL" id="JAGTJR010000029">
    <property type="protein sequence ID" value="KAH7039465.1"/>
    <property type="molecule type" value="Genomic_DNA"/>
</dbReference>
<name>A0ABQ8G0M8_9PEZI</name>
<protein>
    <submittedName>
        <fullName evidence="2">Uncharacterized protein</fullName>
    </submittedName>
</protein>
<keyword evidence="3" id="KW-1185">Reference proteome</keyword>
<proteinExistence type="predicted"/>
<evidence type="ECO:0000313" key="3">
    <source>
        <dbReference type="Proteomes" id="UP000774617"/>
    </source>
</evidence>
<sequence length="242" mass="25792">MQPAHGAHHGCVSYPLSPAASTSPSYALVLSTRASARIPNFSPPPSPSELPELLRRPNESTWPRPPRHCLQLWPANRVAALIVTHRLFPLAADAPKPSRTLSGATAPRDSCHRPRCAPLARALCGPQPFCILQPASRGEGRSGDGTHSAPSLRFSLHEVVRASSCILPFLRRSHSGCQSGFAGRKKLLASPAVTLTAHRTPPSRRGKPGAAVCFHASSPQCNIARSVQTLQPLSAESSLPFV</sequence>
<organism evidence="2 3">
    <name type="scientific">Macrophomina phaseolina</name>
    <dbReference type="NCBI Taxonomy" id="35725"/>
    <lineage>
        <taxon>Eukaryota</taxon>
        <taxon>Fungi</taxon>
        <taxon>Dikarya</taxon>
        <taxon>Ascomycota</taxon>
        <taxon>Pezizomycotina</taxon>
        <taxon>Dothideomycetes</taxon>
        <taxon>Dothideomycetes incertae sedis</taxon>
        <taxon>Botryosphaeriales</taxon>
        <taxon>Botryosphaeriaceae</taxon>
        <taxon>Macrophomina</taxon>
    </lineage>
</organism>
<dbReference type="Proteomes" id="UP000774617">
    <property type="component" value="Unassembled WGS sequence"/>
</dbReference>
<gene>
    <name evidence="2" type="ORF">B0J12DRAFT_221592</name>
</gene>
<evidence type="ECO:0000256" key="1">
    <source>
        <dbReference type="SAM" id="MobiDB-lite"/>
    </source>
</evidence>
<feature type="region of interest" description="Disordered" evidence="1">
    <location>
        <begin position="39"/>
        <end position="63"/>
    </location>
</feature>
<comment type="caution">
    <text evidence="2">The sequence shown here is derived from an EMBL/GenBank/DDBJ whole genome shotgun (WGS) entry which is preliminary data.</text>
</comment>
<reference evidence="2 3" key="1">
    <citation type="journal article" date="2021" name="Nat. Commun.">
        <title>Genetic determinants of endophytism in the Arabidopsis root mycobiome.</title>
        <authorList>
            <person name="Mesny F."/>
            <person name="Miyauchi S."/>
            <person name="Thiergart T."/>
            <person name="Pickel B."/>
            <person name="Atanasova L."/>
            <person name="Karlsson M."/>
            <person name="Huettel B."/>
            <person name="Barry K.W."/>
            <person name="Haridas S."/>
            <person name="Chen C."/>
            <person name="Bauer D."/>
            <person name="Andreopoulos W."/>
            <person name="Pangilinan J."/>
            <person name="LaButti K."/>
            <person name="Riley R."/>
            <person name="Lipzen A."/>
            <person name="Clum A."/>
            <person name="Drula E."/>
            <person name="Henrissat B."/>
            <person name="Kohler A."/>
            <person name="Grigoriev I.V."/>
            <person name="Martin F.M."/>
            <person name="Hacquard S."/>
        </authorList>
    </citation>
    <scope>NUCLEOTIDE SEQUENCE [LARGE SCALE GENOMIC DNA]</scope>
    <source>
        <strain evidence="2 3">MPI-SDFR-AT-0080</strain>
    </source>
</reference>